<dbReference type="GO" id="GO:0032993">
    <property type="term" value="C:protein-DNA complex"/>
    <property type="evidence" value="ECO:0007669"/>
    <property type="project" value="TreeGrafter"/>
</dbReference>
<dbReference type="GO" id="GO:0003700">
    <property type="term" value="F:DNA-binding transcription factor activity"/>
    <property type="evidence" value="ECO:0007669"/>
    <property type="project" value="InterPro"/>
</dbReference>
<dbReference type="Pfam" id="PF03466">
    <property type="entry name" value="LysR_substrate"/>
    <property type="match status" value="1"/>
</dbReference>
<dbReference type="GO" id="GO:0003677">
    <property type="term" value="F:DNA binding"/>
    <property type="evidence" value="ECO:0007669"/>
    <property type="project" value="UniProtKB-KW"/>
</dbReference>
<dbReference type="PANTHER" id="PTHR30346:SF0">
    <property type="entry name" value="HCA OPERON TRANSCRIPTIONAL ACTIVATOR HCAR"/>
    <property type="match status" value="1"/>
</dbReference>
<reference evidence="6 7" key="1">
    <citation type="submission" date="2017-10" db="EMBL/GenBank/DDBJ databases">
        <title>Massilia psychrophilum sp. nov., a novel purple-pigmented bacterium isolated from Tianshan glacier, Xinjiang Municipality, China.</title>
        <authorList>
            <person name="Wang H."/>
        </authorList>
    </citation>
    <scope>NUCLEOTIDE SEQUENCE [LARGE SCALE GENOMIC DNA]</scope>
    <source>
        <strain evidence="6 7">JCM 30074</strain>
    </source>
</reference>
<dbReference type="SUPFAM" id="SSF53850">
    <property type="entry name" value="Periplasmic binding protein-like II"/>
    <property type="match status" value="1"/>
</dbReference>
<accession>A0A2G8TI71</accession>
<dbReference type="InterPro" id="IPR005119">
    <property type="entry name" value="LysR_subst-bd"/>
</dbReference>
<evidence type="ECO:0000313" key="6">
    <source>
        <dbReference type="EMBL" id="PIL45747.1"/>
    </source>
</evidence>
<dbReference type="SUPFAM" id="SSF46785">
    <property type="entry name" value="Winged helix' DNA-binding domain"/>
    <property type="match status" value="1"/>
</dbReference>
<evidence type="ECO:0000256" key="3">
    <source>
        <dbReference type="ARBA" id="ARBA00023125"/>
    </source>
</evidence>
<comment type="similarity">
    <text evidence="1">Belongs to the LysR transcriptional regulatory family.</text>
</comment>
<evidence type="ECO:0000256" key="1">
    <source>
        <dbReference type="ARBA" id="ARBA00009437"/>
    </source>
</evidence>
<keyword evidence="7" id="KW-1185">Reference proteome</keyword>
<name>A0A2G8TI71_9BURK</name>
<evidence type="ECO:0000256" key="4">
    <source>
        <dbReference type="ARBA" id="ARBA00023163"/>
    </source>
</evidence>
<organism evidence="6 7">
    <name type="scientific">Massilia eurypsychrophila</name>
    <dbReference type="NCBI Taxonomy" id="1485217"/>
    <lineage>
        <taxon>Bacteria</taxon>
        <taxon>Pseudomonadati</taxon>
        <taxon>Pseudomonadota</taxon>
        <taxon>Betaproteobacteria</taxon>
        <taxon>Burkholderiales</taxon>
        <taxon>Oxalobacteraceae</taxon>
        <taxon>Telluria group</taxon>
        <taxon>Massilia</taxon>
    </lineage>
</organism>
<dbReference type="PROSITE" id="PS50931">
    <property type="entry name" value="HTH_LYSR"/>
    <property type="match status" value="1"/>
</dbReference>
<dbReference type="OrthoDB" id="8807047at2"/>
<dbReference type="Proteomes" id="UP000230390">
    <property type="component" value="Unassembled WGS sequence"/>
</dbReference>
<dbReference type="InterPro" id="IPR036390">
    <property type="entry name" value="WH_DNA-bd_sf"/>
</dbReference>
<dbReference type="EMBL" id="PDOC01000003">
    <property type="protein sequence ID" value="PIL45747.1"/>
    <property type="molecule type" value="Genomic_DNA"/>
</dbReference>
<dbReference type="FunFam" id="1.10.10.10:FF:000001">
    <property type="entry name" value="LysR family transcriptional regulator"/>
    <property type="match status" value="1"/>
</dbReference>
<evidence type="ECO:0000259" key="5">
    <source>
        <dbReference type="PROSITE" id="PS50931"/>
    </source>
</evidence>
<keyword evidence="2" id="KW-0805">Transcription regulation</keyword>
<dbReference type="Gene3D" id="3.40.190.10">
    <property type="entry name" value="Periplasmic binding protein-like II"/>
    <property type="match status" value="2"/>
</dbReference>
<protein>
    <submittedName>
        <fullName evidence="6">LysR family transcriptional regulator</fullName>
    </submittedName>
</protein>
<dbReference type="InterPro" id="IPR036388">
    <property type="entry name" value="WH-like_DNA-bd_sf"/>
</dbReference>
<feature type="domain" description="HTH lysR-type" evidence="5">
    <location>
        <begin position="1"/>
        <end position="58"/>
    </location>
</feature>
<keyword evidence="3" id="KW-0238">DNA-binding</keyword>
<evidence type="ECO:0000256" key="2">
    <source>
        <dbReference type="ARBA" id="ARBA00023015"/>
    </source>
</evidence>
<dbReference type="RefSeq" id="WP_099787658.1">
    <property type="nucleotide sequence ID" value="NZ_JBHLYV010000029.1"/>
</dbReference>
<dbReference type="AlphaFoldDB" id="A0A2G8TI71"/>
<dbReference type="InterPro" id="IPR000847">
    <property type="entry name" value="LysR_HTH_N"/>
</dbReference>
<sequence length="303" mass="33808">MDLKQLRYFLALAQEGSFSRASEQLHMAQPPLTRQIHGLEEELGTTLFVRTPRGVELTGAGEVMLQEVPNILAMVKAAKEKTQYAGKGYLGRLDVGIFGSGILRLIPQLLEQFHRERPLVKLALYNLTKTEQIQALRDRRIMLGFNRLVPNEPDIAVEVIGRELLHVALYEGHPLCGKAAITLRDLEDEPMILYPTTPLRGLALEVMSAFRNDGLRLVVGQEVEDVLTGIALVSARFGLCITTESATSLRLPGVVYRPLDSQWLRDVELCVLYRQNDQSPILHAFLDIMRKSMLASDSGGPRA</sequence>
<keyword evidence="4" id="KW-0804">Transcription</keyword>
<dbReference type="PANTHER" id="PTHR30346">
    <property type="entry name" value="TRANSCRIPTIONAL DUAL REGULATOR HCAR-RELATED"/>
    <property type="match status" value="1"/>
</dbReference>
<dbReference type="PRINTS" id="PR00039">
    <property type="entry name" value="HTHLYSR"/>
</dbReference>
<proteinExistence type="inferred from homology"/>
<comment type="caution">
    <text evidence="6">The sequence shown here is derived from an EMBL/GenBank/DDBJ whole genome shotgun (WGS) entry which is preliminary data.</text>
</comment>
<gene>
    <name evidence="6" type="ORF">CR105_06695</name>
</gene>
<dbReference type="Pfam" id="PF00126">
    <property type="entry name" value="HTH_1"/>
    <property type="match status" value="1"/>
</dbReference>
<evidence type="ECO:0000313" key="7">
    <source>
        <dbReference type="Proteomes" id="UP000230390"/>
    </source>
</evidence>
<dbReference type="Gene3D" id="1.10.10.10">
    <property type="entry name" value="Winged helix-like DNA-binding domain superfamily/Winged helix DNA-binding domain"/>
    <property type="match status" value="1"/>
</dbReference>